<dbReference type="SUPFAM" id="SSF46894">
    <property type="entry name" value="C-terminal effector domain of the bipartite response regulators"/>
    <property type="match status" value="1"/>
</dbReference>
<evidence type="ECO:0000256" key="1">
    <source>
        <dbReference type="ARBA" id="ARBA00023125"/>
    </source>
</evidence>
<feature type="DNA-binding region" description="OmpR/PhoB-type" evidence="2">
    <location>
        <begin position="21"/>
        <end position="119"/>
    </location>
</feature>
<proteinExistence type="predicted"/>
<dbReference type="GO" id="GO:0003677">
    <property type="term" value="F:DNA binding"/>
    <property type="evidence" value="ECO:0007669"/>
    <property type="project" value="UniProtKB-UniRule"/>
</dbReference>
<evidence type="ECO:0000256" key="2">
    <source>
        <dbReference type="PROSITE-ProRule" id="PRU01091"/>
    </source>
</evidence>
<gene>
    <name evidence="4" type="ORF">FOB72_17570</name>
</gene>
<dbReference type="Pfam" id="PF00486">
    <property type="entry name" value="Trans_reg_C"/>
    <property type="match status" value="1"/>
</dbReference>
<dbReference type="GO" id="GO:0000160">
    <property type="term" value="P:phosphorelay signal transduction system"/>
    <property type="evidence" value="ECO:0007669"/>
    <property type="project" value="InterPro"/>
</dbReference>
<evidence type="ECO:0000259" key="3">
    <source>
        <dbReference type="PROSITE" id="PS51755"/>
    </source>
</evidence>
<name>A0A5P2HA30_9BURK</name>
<dbReference type="AlphaFoldDB" id="A0A5P2HA30"/>
<dbReference type="PANTHER" id="PTHR47691:SF3">
    <property type="entry name" value="HTH-TYPE TRANSCRIPTIONAL REGULATOR RV0890C-RELATED"/>
    <property type="match status" value="1"/>
</dbReference>
<dbReference type="InterPro" id="IPR016032">
    <property type="entry name" value="Sig_transdc_resp-reg_C-effctor"/>
</dbReference>
<organism evidence="4 5">
    <name type="scientific">Cupriavidus pauculus</name>
    <dbReference type="NCBI Taxonomy" id="82633"/>
    <lineage>
        <taxon>Bacteria</taxon>
        <taxon>Pseudomonadati</taxon>
        <taxon>Pseudomonadota</taxon>
        <taxon>Betaproteobacteria</taxon>
        <taxon>Burkholderiales</taxon>
        <taxon>Burkholderiaceae</taxon>
        <taxon>Cupriavidus</taxon>
    </lineage>
</organism>
<keyword evidence="4" id="KW-0614">Plasmid</keyword>
<dbReference type="InterPro" id="IPR036388">
    <property type="entry name" value="WH-like_DNA-bd_sf"/>
</dbReference>
<reference evidence="4 5" key="1">
    <citation type="submission" date="2019-09" db="EMBL/GenBank/DDBJ databases">
        <title>FDA dAtabase for Regulatory Grade micrObial Sequences (FDA-ARGOS): Supporting development and validation of Infectious Disease Dx tests.</title>
        <authorList>
            <person name="Sciortino C."/>
            <person name="Tallon L."/>
            <person name="Sadzewicz L."/>
            <person name="Vavikolanu K."/>
            <person name="Mehta A."/>
            <person name="Aluvathingal J."/>
            <person name="Nadendla S."/>
            <person name="Nandy P."/>
            <person name="Geyer C."/>
            <person name="Yan Y."/>
            <person name="Sichtig H."/>
        </authorList>
    </citation>
    <scope>NUCLEOTIDE SEQUENCE [LARGE SCALE GENOMIC DNA]</scope>
    <source>
        <strain evidence="4 5">FDAARGOS_664</strain>
        <plasmid evidence="4 5">unnamed1</plasmid>
    </source>
</reference>
<dbReference type="SMART" id="SM00862">
    <property type="entry name" value="Trans_reg_C"/>
    <property type="match status" value="1"/>
</dbReference>
<evidence type="ECO:0000313" key="4">
    <source>
        <dbReference type="EMBL" id="QET03970.1"/>
    </source>
</evidence>
<geneLocation type="plasmid" evidence="4">
    <name>unnamed1</name>
</geneLocation>
<dbReference type="OrthoDB" id="9045337at2"/>
<feature type="domain" description="OmpR/PhoB-type" evidence="3">
    <location>
        <begin position="21"/>
        <end position="119"/>
    </location>
</feature>
<dbReference type="GO" id="GO:0006355">
    <property type="term" value="P:regulation of DNA-templated transcription"/>
    <property type="evidence" value="ECO:0007669"/>
    <property type="project" value="InterPro"/>
</dbReference>
<dbReference type="EMBL" id="CP044066">
    <property type="protein sequence ID" value="QET03970.1"/>
    <property type="molecule type" value="Genomic_DNA"/>
</dbReference>
<dbReference type="Gene3D" id="1.10.10.10">
    <property type="entry name" value="Winged helix-like DNA-binding domain superfamily/Winged helix DNA-binding domain"/>
    <property type="match status" value="1"/>
</dbReference>
<dbReference type="Proteomes" id="UP000322822">
    <property type="component" value="Plasmid unnamed1"/>
</dbReference>
<evidence type="ECO:0000313" key="5">
    <source>
        <dbReference type="Proteomes" id="UP000322822"/>
    </source>
</evidence>
<keyword evidence="1 2" id="KW-0238">DNA-binding</keyword>
<dbReference type="PANTHER" id="PTHR47691">
    <property type="entry name" value="REGULATOR-RELATED"/>
    <property type="match status" value="1"/>
</dbReference>
<accession>A0A5P2HA30</accession>
<sequence length="152" mass="16843">MRGDETRAPAYCRLETSLAMSAFYVFDNCQLIPARQLLLRAGQPVKVGGRAFSILLALVQRPGEIVSAAYLLQEVWQATVVEPSNLKVHVAALRRALGDQNNEPRLISTIVGRGYRFIAPVVQYEVPASFQQATSSVRPRIVDPITMFEISI</sequence>
<dbReference type="CDD" id="cd00383">
    <property type="entry name" value="trans_reg_C"/>
    <property type="match status" value="1"/>
</dbReference>
<dbReference type="PROSITE" id="PS51755">
    <property type="entry name" value="OMPR_PHOB"/>
    <property type="match status" value="1"/>
</dbReference>
<dbReference type="InterPro" id="IPR001867">
    <property type="entry name" value="OmpR/PhoB-type_DNA-bd"/>
</dbReference>
<protein>
    <submittedName>
        <fullName evidence="4">Transcriptional regulator</fullName>
    </submittedName>
</protein>